<accession>U9U884</accession>
<protein>
    <submittedName>
        <fullName evidence="1">Uncharacterized protein</fullName>
    </submittedName>
</protein>
<gene>
    <name evidence="1" type="ORF">GLOINDRAFT_23386</name>
</gene>
<reference evidence="1" key="1">
    <citation type="submission" date="2013-07" db="EMBL/GenBank/DDBJ databases">
        <title>The genome of an arbuscular mycorrhizal fungus provides insights into the evolution of the oldest plant symbiosis.</title>
        <authorList>
            <consortium name="DOE Joint Genome Institute"/>
            <person name="Tisserant E."/>
            <person name="Malbreil M."/>
            <person name="Kuo A."/>
            <person name="Kohler A."/>
            <person name="Symeonidi A."/>
            <person name="Balestrini R."/>
            <person name="Charron P."/>
            <person name="Duensing N."/>
            <person name="Frei-dit-Frey N."/>
            <person name="Gianinazzi-Pearson V."/>
            <person name="Gilbert B."/>
            <person name="Handa Y."/>
            <person name="Hijri M."/>
            <person name="Kaul R."/>
            <person name="Kawaguchi M."/>
            <person name="Krajinski F."/>
            <person name="Lammers P."/>
            <person name="Lapierre D."/>
            <person name="Masclaux F.G."/>
            <person name="Murat C."/>
            <person name="Morin E."/>
            <person name="Ndikumana S."/>
            <person name="Pagni M."/>
            <person name="Petitpierre D."/>
            <person name="Requena N."/>
            <person name="Rosikiewicz P."/>
            <person name="Riley R."/>
            <person name="Saito K."/>
            <person name="San Clemente H."/>
            <person name="Shapiro H."/>
            <person name="van Tuinen D."/>
            <person name="Becard G."/>
            <person name="Bonfante P."/>
            <person name="Paszkowski U."/>
            <person name="Shachar-Hill Y."/>
            <person name="Young J.P."/>
            <person name="Sanders I.R."/>
            <person name="Henrissat B."/>
            <person name="Rensing S.A."/>
            <person name="Grigoriev I.V."/>
            <person name="Corradi N."/>
            <person name="Roux C."/>
            <person name="Martin F."/>
        </authorList>
    </citation>
    <scope>NUCLEOTIDE SEQUENCE</scope>
    <source>
        <strain evidence="1">DAOM 197198</strain>
    </source>
</reference>
<feature type="non-terminal residue" evidence="1">
    <location>
        <position position="1"/>
    </location>
</feature>
<sequence>LEWILIEKELKFISMEKVLKIVLSGLLTEKELTKIHFDSSGFSKMERRFVSAKVSAGG</sequence>
<dbReference type="HOGENOM" id="CLU_2984715_0_0_1"/>
<dbReference type="EMBL" id="KI281527">
    <property type="protein sequence ID" value="ESA15902.1"/>
    <property type="molecule type" value="Genomic_DNA"/>
</dbReference>
<organism evidence="1">
    <name type="scientific">Rhizophagus irregularis (strain DAOM 181602 / DAOM 197198 / MUCL 43194)</name>
    <name type="common">Arbuscular mycorrhizal fungus</name>
    <name type="synonym">Glomus intraradices</name>
    <dbReference type="NCBI Taxonomy" id="747089"/>
    <lineage>
        <taxon>Eukaryota</taxon>
        <taxon>Fungi</taxon>
        <taxon>Fungi incertae sedis</taxon>
        <taxon>Mucoromycota</taxon>
        <taxon>Glomeromycotina</taxon>
        <taxon>Glomeromycetes</taxon>
        <taxon>Glomerales</taxon>
        <taxon>Glomeraceae</taxon>
        <taxon>Rhizophagus</taxon>
    </lineage>
</organism>
<proteinExistence type="predicted"/>
<dbReference type="AlphaFoldDB" id="U9U884"/>
<name>U9U884_RHIID</name>
<evidence type="ECO:0000313" key="1">
    <source>
        <dbReference type="EMBL" id="ESA15902.1"/>
    </source>
</evidence>